<feature type="region of interest" description="Disordered" evidence="7">
    <location>
        <begin position="272"/>
        <end position="296"/>
    </location>
</feature>
<dbReference type="OrthoDB" id="1871242at2759"/>
<dbReference type="PANTHER" id="PTHR33541">
    <property type="entry name" value="PROTEIN BIG GRAIN 1-LIKE A-RELATED"/>
    <property type="match status" value="1"/>
</dbReference>
<organism evidence="8 9">
    <name type="scientific">Elaeis guineensis var. tenera</name>
    <name type="common">Oil palm</name>
    <dbReference type="NCBI Taxonomy" id="51953"/>
    <lineage>
        <taxon>Eukaryota</taxon>
        <taxon>Viridiplantae</taxon>
        <taxon>Streptophyta</taxon>
        <taxon>Embryophyta</taxon>
        <taxon>Tracheophyta</taxon>
        <taxon>Spermatophyta</taxon>
        <taxon>Magnoliopsida</taxon>
        <taxon>Liliopsida</taxon>
        <taxon>Arecaceae</taxon>
        <taxon>Arecoideae</taxon>
        <taxon>Cocoseae</taxon>
        <taxon>Elaeidinae</taxon>
        <taxon>Elaeis</taxon>
    </lineage>
</organism>
<dbReference type="InterPro" id="IPR039621">
    <property type="entry name" value="BG1-like"/>
</dbReference>
<feature type="compositionally biased region" description="Low complexity" evidence="7">
    <location>
        <begin position="154"/>
        <end position="172"/>
    </location>
</feature>
<accession>A0A6I9S251</accession>
<feature type="compositionally biased region" description="Basic and acidic residues" evidence="7">
    <location>
        <begin position="85"/>
        <end position="96"/>
    </location>
</feature>
<evidence type="ECO:0000256" key="4">
    <source>
        <dbReference type="ARBA" id="ARBA00022475"/>
    </source>
</evidence>
<evidence type="ECO:0000256" key="2">
    <source>
        <dbReference type="ARBA" id="ARBA00010067"/>
    </source>
</evidence>
<evidence type="ECO:0000313" key="8">
    <source>
        <dbReference type="Proteomes" id="UP000504607"/>
    </source>
</evidence>
<dbReference type="RefSeq" id="XP_010936493.3">
    <property type="nucleotide sequence ID" value="XM_010938191.3"/>
</dbReference>
<dbReference type="GO" id="GO:0005886">
    <property type="term" value="C:plasma membrane"/>
    <property type="evidence" value="ECO:0007669"/>
    <property type="project" value="UniProtKB-SubCell"/>
</dbReference>
<evidence type="ECO:0000256" key="6">
    <source>
        <dbReference type="ARBA" id="ARBA00023294"/>
    </source>
</evidence>
<dbReference type="Proteomes" id="UP000504607">
    <property type="component" value="Chromosome 13"/>
</dbReference>
<keyword evidence="6" id="KW-0927">Auxin signaling pathway</keyword>
<evidence type="ECO:0000256" key="7">
    <source>
        <dbReference type="SAM" id="MobiDB-lite"/>
    </source>
</evidence>
<feature type="compositionally biased region" description="Polar residues" evidence="7">
    <location>
        <begin position="109"/>
        <end position="118"/>
    </location>
</feature>
<gene>
    <name evidence="9" type="primary">LOC105056114</name>
</gene>
<evidence type="ECO:0000256" key="3">
    <source>
        <dbReference type="ARBA" id="ARBA00022448"/>
    </source>
</evidence>
<dbReference type="InParanoid" id="A0A6I9S251"/>
<evidence type="ECO:0000313" key="9">
    <source>
        <dbReference type="RefSeq" id="XP_010936493.3"/>
    </source>
</evidence>
<proteinExistence type="inferred from homology"/>
<keyword evidence="3" id="KW-0813">Transport</keyword>
<feature type="compositionally biased region" description="Basic and acidic residues" evidence="7">
    <location>
        <begin position="272"/>
        <end position="286"/>
    </location>
</feature>
<protein>
    <submittedName>
        <fullName evidence="9">Protein BIG GRAIN 1-like E</fullName>
    </submittedName>
</protein>
<dbReference type="PANTHER" id="PTHR33541:SF11">
    <property type="entry name" value="PROTEIN BIG GRAIN 1-LIKE E"/>
    <property type="match status" value="1"/>
</dbReference>
<evidence type="ECO:0000256" key="1">
    <source>
        <dbReference type="ARBA" id="ARBA00004236"/>
    </source>
</evidence>
<sequence>MSLCTQSFSSRMSTIALSDTDNSAPSAHRRHNSGELDVFEAVRYFAGAIDGVGLTGRIGPQRVIREERKSLDIPMKTVPPQECRRMEKCHPKETKGKQPSSPGGRLASFLNSIFNQTASKKKSKSHTSSTKSSKNGELEERLGRRSRRSCQFQSIRSSDSKSIYSSESSGVSTPPPHTNIPAKSQKEQCSSSKSHGQPKLAAFCPQREVWDERRVQGETWLAERVEFSDRLCGKSKVLGGGKPNVAWNEGLLENRWVLNGNKEGFLEKHGECGEEFRGKEESREDNGGESDSSSDLFELKNIDFGEFSSGLPVYGTTDVEMIERGAAITSIPF</sequence>
<comment type="similarity">
    <text evidence="2">Belongs to the BIG GRAIN 1 (BG1) plant protein family.</text>
</comment>
<keyword evidence="5" id="KW-0472">Membrane</keyword>
<dbReference type="GO" id="GO:0009734">
    <property type="term" value="P:auxin-activated signaling pathway"/>
    <property type="evidence" value="ECO:0007669"/>
    <property type="project" value="UniProtKB-KW"/>
</dbReference>
<keyword evidence="4" id="KW-1003">Cell membrane</keyword>
<dbReference type="KEGG" id="egu:105056114"/>
<dbReference type="AlphaFoldDB" id="A0A6I9S251"/>
<comment type="subcellular location">
    <subcellularLocation>
        <location evidence="1">Cell membrane</location>
    </subcellularLocation>
</comment>
<evidence type="ECO:0000256" key="5">
    <source>
        <dbReference type="ARBA" id="ARBA00023136"/>
    </source>
</evidence>
<name>A0A6I9S251_ELAGV</name>
<feature type="region of interest" description="Disordered" evidence="7">
    <location>
        <begin position="85"/>
        <end position="200"/>
    </location>
</feature>
<feature type="compositionally biased region" description="Basic and acidic residues" evidence="7">
    <location>
        <begin position="134"/>
        <end position="143"/>
    </location>
</feature>
<reference evidence="9" key="1">
    <citation type="submission" date="2025-08" db="UniProtKB">
        <authorList>
            <consortium name="RefSeq"/>
        </authorList>
    </citation>
    <scope>IDENTIFICATION</scope>
</reference>
<keyword evidence="8" id="KW-1185">Reference proteome</keyword>